<evidence type="ECO:0000313" key="9">
    <source>
        <dbReference type="Proteomes" id="UP000194003"/>
    </source>
</evidence>
<organism evidence="8 9">
    <name type="scientific">Magnetofaba australis IT-1</name>
    <dbReference type="NCBI Taxonomy" id="1434232"/>
    <lineage>
        <taxon>Bacteria</taxon>
        <taxon>Pseudomonadati</taxon>
        <taxon>Pseudomonadota</taxon>
        <taxon>Magnetococcia</taxon>
        <taxon>Magnetococcales</taxon>
        <taxon>Magnetococcaceae</taxon>
        <taxon>Magnetofaba</taxon>
    </lineage>
</organism>
<evidence type="ECO:0000256" key="1">
    <source>
        <dbReference type="ARBA" id="ARBA00001974"/>
    </source>
</evidence>
<keyword evidence="9" id="KW-1185">Reference proteome</keyword>
<dbReference type="RefSeq" id="WP_085441707.1">
    <property type="nucleotide sequence ID" value="NZ_LVJN01000018.1"/>
</dbReference>
<evidence type="ECO:0000256" key="4">
    <source>
        <dbReference type="ARBA" id="ARBA00022827"/>
    </source>
</evidence>
<dbReference type="InterPro" id="IPR000172">
    <property type="entry name" value="GMC_OxRdtase_N"/>
</dbReference>
<protein>
    <submittedName>
        <fullName evidence="8">Putative glucose-methanol-choline oxidoreductase</fullName>
    </submittedName>
</protein>
<dbReference type="PANTHER" id="PTHR42784">
    <property type="entry name" value="PYRANOSE 2-OXIDASE"/>
    <property type="match status" value="1"/>
</dbReference>
<dbReference type="PANTHER" id="PTHR42784:SF1">
    <property type="entry name" value="PYRANOSE 2-OXIDASE"/>
    <property type="match status" value="1"/>
</dbReference>
<accession>A0A1Y2K8Q9</accession>
<evidence type="ECO:0000256" key="5">
    <source>
        <dbReference type="ARBA" id="ARBA00023002"/>
    </source>
</evidence>
<name>A0A1Y2K8Q9_9PROT</name>
<evidence type="ECO:0000259" key="6">
    <source>
        <dbReference type="Pfam" id="PF00732"/>
    </source>
</evidence>
<dbReference type="STRING" id="1434232.MAIT1_03204"/>
<reference evidence="8 9" key="1">
    <citation type="journal article" date="2016" name="BMC Genomics">
        <title>Combined genomic and structural analyses of a cultured magnetotactic bacterium reveals its niche adaptation to a dynamic environment.</title>
        <authorList>
            <person name="Araujo A.C."/>
            <person name="Morillo V."/>
            <person name="Cypriano J."/>
            <person name="Teixeira L.C."/>
            <person name="Leao P."/>
            <person name="Lyra S."/>
            <person name="Almeida L.G."/>
            <person name="Bazylinski D.A."/>
            <person name="Vasconcellos A.T."/>
            <person name="Abreu F."/>
            <person name="Lins U."/>
        </authorList>
    </citation>
    <scope>NUCLEOTIDE SEQUENCE [LARGE SCALE GENOMIC DNA]</scope>
    <source>
        <strain evidence="8 9">IT-1</strain>
    </source>
</reference>
<keyword evidence="4" id="KW-0274">FAD</keyword>
<evidence type="ECO:0000256" key="3">
    <source>
        <dbReference type="ARBA" id="ARBA00022630"/>
    </source>
</evidence>
<dbReference type="AlphaFoldDB" id="A0A1Y2K8Q9"/>
<keyword evidence="3" id="KW-0285">Flavoprotein</keyword>
<dbReference type="InterPro" id="IPR051473">
    <property type="entry name" value="P2Ox-like"/>
</dbReference>
<dbReference type="InterPro" id="IPR007867">
    <property type="entry name" value="GMC_OxRtase_C"/>
</dbReference>
<proteinExistence type="inferred from homology"/>
<dbReference type="InterPro" id="IPR036188">
    <property type="entry name" value="FAD/NAD-bd_sf"/>
</dbReference>
<feature type="domain" description="Glucose-methanol-choline oxidoreductase C-terminal" evidence="7">
    <location>
        <begin position="463"/>
        <end position="519"/>
    </location>
</feature>
<keyword evidence="5" id="KW-0560">Oxidoreductase</keyword>
<dbReference type="GO" id="GO:0016614">
    <property type="term" value="F:oxidoreductase activity, acting on CH-OH group of donors"/>
    <property type="evidence" value="ECO:0007669"/>
    <property type="project" value="InterPro"/>
</dbReference>
<dbReference type="Gene3D" id="3.50.50.60">
    <property type="entry name" value="FAD/NAD(P)-binding domain"/>
    <property type="match status" value="2"/>
</dbReference>
<sequence>MSIDTLIIGSGVAAAAVSQRLLDDDPNASILILEAGQAVKMQDAAIWQDYVISGKLPYTKYYDAPYPERDQPGQNLNIGGTVMPLDGSRVMTYGGSTIHWGGWSFRLKPEDFQLKSNTGYGVDWPFSYDHLEPWYAEAERYIGVSGDNNDPTVPRSQGYPFAAFPYTLEDAPVRKAMDALGIGCSHLPIARHGMGDTASRHAPCKTTGTCKYCPFGARYAATNFLNDMRQFGGYPNFAVKLNCVVQEIVMADKANASGVTYYDKLAKRYETLTAKRIIVAGGAIESPKLLLRSTSDYWPQGVGNDADLVGRNLITHPYFIFSGRLPANPHKLQPEMNFPTLCSRHFDSPAEQAKGKFILVNPPSSPGVNLAALMQSGQTPAQMQQSVTGAQTVQLHGMVEMFSHLKNRVMNLDEVNQIGLNETIVDYTQPADFDARMAEIGGHVKQIFDAMGVSMVGKPTVSWRADHASCTCRMSDSASEGVTDAHMRVHGVDNLYVCSNAAFCSSGAINPTLTLTALALRLGQHLIDQKRAAGA</sequence>
<comment type="similarity">
    <text evidence="2">Belongs to the GMC oxidoreductase family.</text>
</comment>
<comment type="cofactor">
    <cofactor evidence="1">
        <name>FAD</name>
        <dbReference type="ChEBI" id="CHEBI:57692"/>
    </cofactor>
</comment>
<dbReference type="GO" id="GO:0050660">
    <property type="term" value="F:flavin adenine dinucleotide binding"/>
    <property type="evidence" value="ECO:0007669"/>
    <property type="project" value="InterPro"/>
</dbReference>
<dbReference type="Pfam" id="PF05199">
    <property type="entry name" value="GMC_oxred_C"/>
    <property type="match status" value="1"/>
</dbReference>
<evidence type="ECO:0000313" key="8">
    <source>
        <dbReference type="EMBL" id="OSM05066.1"/>
    </source>
</evidence>
<dbReference type="SUPFAM" id="SSF51905">
    <property type="entry name" value="FAD/NAD(P)-binding domain"/>
    <property type="match status" value="1"/>
</dbReference>
<feature type="domain" description="Glucose-methanol-choline oxidoreductase N-terminal" evidence="6">
    <location>
        <begin position="93"/>
        <end position="317"/>
    </location>
</feature>
<evidence type="ECO:0000259" key="7">
    <source>
        <dbReference type="Pfam" id="PF05199"/>
    </source>
</evidence>
<dbReference type="Pfam" id="PF00732">
    <property type="entry name" value="GMC_oxred_N"/>
    <property type="match status" value="1"/>
</dbReference>
<comment type="caution">
    <text evidence="8">The sequence shown here is derived from an EMBL/GenBank/DDBJ whole genome shotgun (WGS) entry which is preliminary data.</text>
</comment>
<dbReference type="OrthoDB" id="9798604at2"/>
<gene>
    <name evidence="8" type="ORF">MAIT1_03204</name>
</gene>
<dbReference type="EMBL" id="LVJN01000018">
    <property type="protein sequence ID" value="OSM05066.1"/>
    <property type="molecule type" value="Genomic_DNA"/>
</dbReference>
<dbReference type="Proteomes" id="UP000194003">
    <property type="component" value="Unassembled WGS sequence"/>
</dbReference>
<evidence type="ECO:0000256" key="2">
    <source>
        <dbReference type="ARBA" id="ARBA00010790"/>
    </source>
</evidence>